<accession>A0ABQ5MTR4</accession>
<feature type="domain" description="Low molecular weight protein antigen 6 PH" evidence="2">
    <location>
        <begin position="63"/>
        <end position="104"/>
    </location>
</feature>
<feature type="transmembrane region" description="Helical" evidence="1">
    <location>
        <begin position="16"/>
        <end position="36"/>
    </location>
</feature>
<comment type="caution">
    <text evidence="3">The sequence shown here is derived from an EMBL/GenBank/DDBJ whole genome shotgun (WGS) entry which is preliminary data.</text>
</comment>
<evidence type="ECO:0000313" key="3">
    <source>
        <dbReference type="EMBL" id="GLB67022.1"/>
    </source>
</evidence>
<keyword evidence="1" id="KW-0472">Membrane</keyword>
<proteinExistence type="predicted"/>
<dbReference type="EMBL" id="BRVS01000005">
    <property type="protein sequence ID" value="GLB67022.1"/>
    <property type="molecule type" value="Genomic_DNA"/>
</dbReference>
<feature type="transmembrane region" description="Helical" evidence="1">
    <location>
        <begin position="48"/>
        <end position="67"/>
    </location>
</feature>
<keyword evidence="1" id="KW-1133">Transmembrane helix</keyword>
<dbReference type="Pfam" id="PF10756">
    <property type="entry name" value="bPH_6"/>
    <property type="match status" value="1"/>
</dbReference>
<keyword evidence="1" id="KW-0812">Transmembrane</keyword>
<feature type="transmembrane region" description="Helical" evidence="1">
    <location>
        <begin position="185"/>
        <end position="205"/>
    </location>
</feature>
<organism evidence="3 4">
    <name type="scientific">Arthrobacter mangrovi</name>
    <dbReference type="NCBI Taxonomy" id="2966350"/>
    <lineage>
        <taxon>Bacteria</taxon>
        <taxon>Bacillati</taxon>
        <taxon>Actinomycetota</taxon>
        <taxon>Actinomycetes</taxon>
        <taxon>Micrococcales</taxon>
        <taxon>Micrococcaceae</taxon>
        <taxon>Arthrobacter</taxon>
    </lineage>
</organism>
<reference evidence="3 4" key="1">
    <citation type="journal article" date="2023" name="Int. J. Syst. Evol. Microbiol.">
        <title>Arthrobacter mangrovi sp. nov., an actinobacterium isolated from the rhizosphere of a mangrove.</title>
        <authorList>
            <person name="Hamada M."/>
            <person name="Saitou S."/>
            <person name="Enomoto N."/>
            <person name="Nanri K."/>
            <person name="Hidaka K."/>
            <person name="Miura T."/>
            <person name="Tamura T."/>
        </authorList>
    </citation>
    <scope>NUCLEOTIDE SEQUENCE [LARGE SCALE GENOMIC DNA]</scope>
    <source>
        <strain evidence="3 4">NBRC 112813</strain>
    </source>
</reference>
<sequence>MSKRNTGPVVLRARSAPWLTGIVWLIAAVSAGSAWLTHGGTGLLQSSPLLAAAYVAWWLAWFPAVVVSDDGVRLRNPVRTIDVPWHSLVTVDTKYALTLVTASGRYSAWSAPAPGLFAVQRAQPDHVRGLPETTYGPAGSVRPGDLATSDSGTAAYHVRQRWSELLASGAVEPGMAQASRARISVNWTVLAVGAALVAAAVLVIAA</sequence>
<dbReference type="InterPro" id="IPR019692">
    <property type="entry name" value="CFP-6_PH"/>
</dbReference>
<dbReference type="RefSeq" id="WP_264795153.1">
    <property type="nucleotide sequence ID" value="NZ_BRVS01000005.1"/>
</dbReference>
<keyword evidence="4" id="KW-1185">Reference proteome</keyword>
<evidence type="ECO:0000313" key="4">
    <source>
        <dbReference type="Proteomes" id="UP001209654"/>
    </source>
</evidence>
<evidence type="ECO:0000259" key="2">
    <source>
        <dbReference type="Pfam" id="PF10756"/>
    </source>
</evidence>
<name>A0ABQ5MTR4_9MICC</name>
<gene>
    <name evidence="3" type="ORF">AHIS1636_14610</name>
</gene>
<dbReference type="Proteomes" id="UP001209654">
    <property type="component" value="Unassembled WGS sequence"/>
</dbReference>
<protein>
    <recommendedName>
        <fullName evidence="2">Low molecular weight protein antigen 6 PH domain-containing protein</fullName>
    </recommendedName>
</protein>
<evidence type="ECO:0000256" key="1">
    <source>
        <dbReference type="SAM" id="Phobius"/>
    </source>
</evidence>